<proteinExistence type="predicted"/>
<evidence type="ECO:0000313" key="2">
    <source>
        <dbReference type="EMBL" id="OOQ60693.1"/>
    </source>
</evidence>
<organism evidence="2 3">
    <name type="scientific">Mucilaginibacter pedocola</name>
    <dbReference type="NCBI Taxonomy" id="1792845"/>
    <lineage>
        <taxon>Bacteria</taxon>
        <taxon>Pseudomonadati</taxon>
        <taxon>Bacteroidota</taxon>
        <taxon>Sphingobacteriia</taxon>
        <taxon>Sphingobacteriales</taxon>
        <taxon>Sphingobacteriaceae</taxon>
        <taxon>Mucilaginibacter</taxon>
    </lineage>
</organism>
<dbReference type="AlphaFoldDB" id="A0A1S9PIA5"/>
<evidence type="ECO:0000256" key="1">
    <source>
        <dbReference type="SAM" id="SignalP"/>
    </source>
</evidence>
<feature type="chain" id="PRO_5012323229" description="FTP domain-containing protein" evidence="1">
    <location>
        <begin position="20"/>
        <end position="218"/>
    </location>
</feature>
<dbReference type="Proteomes" id="UP000189739">
    <property type="component" value="Unassembled WGS sequence"/>
</dbReference>
<dbReference type="EMBL" id="MBTF01000005">
    <property type="protein sequence ID" value="OOQ60693.1"/>
    <property type="molecule type" value="Genomic_DNA"/>
</dbReference>
<name>A0A1S9PIA5_9SPHI</name>
<reference evidence="2 3" key="1">
    <citation type="submission" date="2016-07" db="EMBL/GenBank/DDBJ databases">
        <title>Genomic analysis of zinc-resistant bacterium Mucilaginibacter pedocola TBZ30.</title>
        <authorList>
            <person name="Huang J."/>
            <person name="Tang J."/>
        </authorList>
    </citation>
    <scope>NUCLEOTIDE SEQUENCE [LARGE SCALE GENOMIC DNA]</scope>
    <source>
        <strain evidence="2 3">TBZ30</strain>
    </source>
</reference>
<feature type="signal peptide" evidence="1">
    <location>
        <begin position="1"/>
        <end position="19"/>
    </location>
</feature>
<protein>
    <recommendedName>
        <fullName evidence="4">FTP domain-containing protein</fullName>
    </recommendedName>
</protein>
<comment type="caution">
    <text evidence="2">The sequence shown here is derived from an EMBL/GenBank/DDBJ whole genome shotgun (WGS) entry which is preliminary data.</text>
</comment>
<sequence>MIMKKALLFLVLPCILVYAACKKAPLGEDGGCISEYVRPLNPVGVATYARIKTVFQNNGISTESLSFYGAIENDTIHLDGQTNIYYHYTALQYFNGLPVLNGDIGYHFKNGQFTVVIGTKYDGVNLNTSKHLKVAQVRKLFLNEIEKDGFTENHSLKDSCFKAEFGYLNLDHSSVSTKPVWAKVWKVTPANREYPVAYFKDDDAATISYFNGIMTVTN</sequence>
<evidence type="ECO:0008006" key="4">
    <source>
        <dbReference type="Google" id="ProtNLM"/>
    </source>
</evidence>
<accession>A0A1S9PIA5</accession>
<gene>
    <name evidence="2" type="ORF">BC343_24175</name>
</gene>
<keyword evidence="3" id="KW-1185">Reference proteome</keyword>
<evidence type="ECO:0000313" key="3">
    <source>
        <dbReference type="Proteomes" id="UP000189739"/>
    </source>
</evidence>
<keyword evidence="1" id="KW-0732">Signal</keyword>